<gene>
    <name evidence="2" type="ORF">ORJ04_12560</name>
</gene>
<name>A0ABT9I065_9GAMM</name>
<evidence type="ECO:0000313" key="2">
    <source>
        <dbReference type="EMBL" id="MDP5136781.1"/>
    </source>
</evidence>
<accession>A0ABT9I065</accession>
<feature type="chain" id="PRO_5045211852" evidence="1">
    <location>
        <begin position="22"/>
        <end position="252"/>
    </location>
</feature>
<dbReference type="Proteomes" id="UP001231109">
    <property type="component" value="Unassembled WGS sequence"/>
</dbReference>
<dbReference type="EMBL" id="JAPJDZ010000030">
    <property type="protein sequence ID" value="MDP5136781.1"/>
    <property type="molecule type" value="Genomic_DNA"/>
</dbReference>
<evidence type="ECO:0000313" key="3">
    <source>
        <dbReference type="Proteomes" id="UP001231109"/>
    </source>
</evidence>
<comment type="caution">
    <text evidence="2">The sequence shown here is derived from an EMBL/GenBank/DDBJ whole genome shotgun (WGS) entry which is preliminary data.</text>
</comment>
<evidence type="ECO:0000256" key="1">
    <source>
        <dbReference type="SAM" id="SignalP"/>
    </source>
</evidence>
<dbReference type="RefSeq" id="WP_027670261.1">
    <property type="nucleotide sequence ID" value="NZ_JAPJDY010000010.1"/>
</dbReference>
<feature type="signal peptide" evidence="1">
    <location>
        <begin position="1"/>
        <end position="21"/>
    </location>
</feature>
<dbReference type="NCBIfam" id="TIGR04219">
    <property type="entry name" value="OMP_w_GlyGly"/>
    <property type="match status" value="1"/>
</dbReference>
<organism evidence="2 3">
    <name type="scientific">Rheinheimera baltica</name>
    <dbReference type="NCBI Taxonomy" id="67576"/>
    <lineage>
        <taxon>Bacteria</taxon>
        <taxon>Pseudomonadati</taxon>
        <taxon>Pseudomonadota</taxon>
        <taxon>Gammaproteobacteria</taxon>
        <taxon>Chromatiales</taxon>
        <taxon>Chromatiaceae</taxon>
        <taxon>Rheinheimera</taxon>
    </lineage>
</organism>
<keyword evidence="1" id="KW-0732">Signal</keyword>
<keyword evidence="3" id="KW-1185">Reference proteome</keyword>
<sequence>MKKTVLWLSLSSVLFSGVATADTLLGLYLGADGWRTSTTGRFADTEQLQDFNFADKTQSSFYLAFEHPVPLVPNIRIQRNDLTSSGATQLDVNFSFAGEQFAQGSQINNHIDFTSTDYVLYYEVLDNDLISIDLGVSAKHLDGTVAIKEQGTSDVMATEDISTLLPMLYSSVHIGLPLTGLDLFAQGSFVSYDGSRLYDMQAGIAYTLIDNIAVDLRLKTGYRAVNLQLDNIDDVYADLDFSGVFAGIELHF</sequence>
<proteinExistence type="predicted"/>
<dbReference type="InterPro" id="IPR026387">
    <property type="entry name" value="OMP_w_GlyGly"/>
</dbReference>
<protein>
    <submittedName>
        <fullName evidence="2">TIGR04219 family outer membrane beta-barrel protein</fullName>
    </submittedName>
</protein>
<reference evidence="2 3" key="1">
    <citation type="submission" date="2022-11" db="EMBL/GenBank/DDBJ databases">
        <title>Viruses from the air-sea interface of a natural surface slick.</title>
        <authorList>
            <person name="Rahlff J."/>
            <person name="Holmfeldt K."/>
        </authorList>
    </citation>
    <scope>NUCLEOTIDE SEQUENCE [LARGE SCALE GENOMIC DNA]</scope>
    <source>
        <strain evidence="2 3">SMS4</strain>
    </source>
</reference>